<dbReference type="AlphaFoldDB" id="A0A2A4J449"/>
<protein>
    <recommendedName>
        <fullName evidence="2">Cathepsin propeptide inhibitor domain-containing protein</fullName>
    </recommendedName>
</protein>
<gene>
    <name evidence="3" type="ORF">B5V51_7979</name>
</gene>
<dbReference type="InterPro" id="IPR013201">
    <property type="entry name" value="Prot_inhib_I29"/>
</dbReference>
<dbReference type="Pfam" id="PF08246">
    <property type="entry name" value="Inhibitor_I29"/>
    <property type="match status" value="1"/>
</dbReference>
<feature type="chain" id="PRO_5012969270" description="Cathepsin propeptide inhibitor domain-containing protein" evidence="1">
    <location>
        <begin position="19"/>
        <end position="101"/>
    </location>
</feature>
<accession>A0A2A4J449</accession>
<dbReference type="Gene3D" id="1.10.287.2250">
    <property type="match status" value="1"/>
</dbReference>
<name>A0A2A4J449_HELVI</name>
<keyword evidence="1" id="KW-0732">Signal</keyword>
<feature type="signal peptide" evidence="1">
    <location>
        <begin position="1"/>
        <end position="18"/>
    </location>
</feature>
<reference evidence="3" key="1">
    <citation type="submission" date="2017-09" db="EMBL/GenBank/DDBJ databases">
        <title>Contemporary evolution of a Lepidopteran species, Heliothis virescens, in response to modern agricultural practices.</title>
        <authorList>
            <person name="Fritz M.L."/>
            <person name="Deyonke A.M."/>
            <person name="Papanicolaou A."/>
            <person name="Micinski S."/>
            <person name="Westbrook J."/>
            <person name="Gould F."/>
        </authorList>
    </citation>
    <scope>NUCLEOTIDE SEQUENCE [LARGE SCALE GENOMIC DNA]</scope>
    <source>
        <strain evidence="3">HvINT-</strain>
        <tissue evidence="3">Whole body</tissue>
    </source>
</reference>
<sequence>MRSVSVVLILALVAIASAAPAGDKPHYDLNKTEEYFEKYIKDFHKVYKNDADREAHYRAFADSLKQINKLNEESDSATFGINNFTDYTEEERKNMLGLRID</sequence>
<evidence type="ECO:0000259" key="2">
    <source>
        <dbReference type="SMART" id="SM00848"/>
    </source>
</evidence>
<dbReference type="STRING" id="7102.A0A2A4J449"/>
<comment type="caution">
    <text evidence="3">The sequence shown here is derived from an EMBL/GenBank/DDBJ whole genome shotgun (WGS) entry which is preliminary data.</text>
</comment>
<dbReference type="EMBL" id="NWSH01003476">
    <property type="protein sequence ID" value="PCG66220.1"/>
    <property type="molecule type" value="Genomic_DNA"/>
</dbReference>
<organism evidence="3">
    <name type="scientific">Heliothis virescens</name>
    <name type="common">Tobacco budworm moth</name>
    <dbReference type="NCBI Taxonomy" id="7102"/>
    <lineage>
        <taxon>Eukaryota</taxon>
        <taxon>Metazoa</taxon>
        <taxon>Ecdysozoa</taxon>
        <taxon>Arthropoda</taxon>
        <taxon>Hexapoda</taxon>
        <taxon>Insecta</taxon>
        <taxon>Pterygota</taxon>
        <taxon>Neoptera</taxon>
        <taxon>Endopterygota</taxon>
        <taxon>Lepidoptera</taxon>
        <taxon>Glossata</taxon>
        <taxon>Ditrysia</taxon>
        <taxon>Noctuoidea</taxon>
        <taxon>Noctuidae</taxon>
        <taxon>Heliothinae</taxon>
        <taxon>Heliothis</taxon>
    </lineage>
</organism>
<dbReference type="SUPFAM" id="SSF54001">
    <property type="entry name" value="Cysteine proteinases"/>
    <property type="match status" value="1"/>
</dbReference>
<dbReference type="SMART" id="SM00848">
    <property type="entry name" value="Inhibitor_I29"/>
    <property type="match status" value="1"/>
</dbReference>
<evidence type="ECO:0000256" key="1">
    <source>
        <dbReference type="SAM" id="SignalP"/>
    </source>
</evidence>
<proteinExistence type="predicted"/>
<feature type="domain" description="Cathepsin propeptide inhibitor" evidence="2">
    <location>
        <begin position="36"/>
        <end position="92"/>
    </location>
</feature>
<dbReference type="InterPro" id="IPR038765">
    <property type="entry name" value="Papain-like_cys_pep_sf"/>
</dbReference>
<evidence type="ECO:0000313" key="3">
    <source>
        <dbReference type="EMBL" id="PCG66220.1"/>
    </source>
</evidence>